<evidence type="ECO:0000313" key="3">
    <source>
        <dbReference type="EMBL" id="GAI98476.1"/>
    </source>
</evidence>
<dbReference type="GO" id="GO:0051082">
    <property type="term" value="F:unfolded protein binding"/>
    <property type="evidence" value="ECO:0007669"/>
    <property type="project" value="TreeGrafter"/>
</dbReference>
<protein>
    <recommendedName>
        <fullName evidence="4">10 kDa chaperonin</fullName>
    </recommendedName>
</protein>
<dbReference type="FunFam" id="2.30.33.40:FF:000001">
    <property type="entry name" value="10 kDa chaperonin"/>
    <property type="match status" value="1"/>
</dbReference>
<name>X1U4F0_9ZZZZ</name>
<organism evidence="3">
    <name type="scientific">marine sediment metagenome</name>
    <dbReference type="NCBI Taxonomy" id="412755"/>
    <lineage>
        <taxon>unclassified sequences</taxon>
        <taxon>metagenomes</taxon>
        <taxon>ecological metagenomes</taxon>
    </lineage>
</organism>
<dbReference type="CDD" id="cd00320">
    <property type="entry name" value="cpn10"/>
    <property type="match status" value="1"/>
</dbReference>
<dbReference type="EMBL" id="BARW01022353">
    <property type="protein sequence ID" value="GAI98476.1"/>
    <property type="molecule type" value="Genomic_DNA"/>
</dbReference>
<dbReference type="Pfam" id="PF00166">
    <property type="entry name" value="Cpn10"/>
    <property type="match status" value="1"/>
</dbReference>
<evidence type="ECO:0000256" key="2">
    <source>
        <dbReference type="ARBA" id="ARBA00023186"/>
    </source>
</evidence>
<keyword evidence="2" id="KW-0143">Chaperone</keyword>
<evidence type="ECO:0008006" key="4">
    <source>
        <dbReference type="Google" id="ProtNLM"/>
    </source>
</evidence>
<dbReference type="InterPro" id="IPR011032">
    <property type="entry name" value="GroES-like_sf"/>
</dbReference>
<dbReference type="GO" id="GO:0005524">
    <property type="term" value="F:ATP binding"/>
    <property type="evidence" value="ECO:0007669"/>
    <property type="project" value="InterPro"/>
</dbReference>
<dbReference type="GO" id="GO:0051087">
    <property type="term" value="F:protein-folding chaperone binding"/>
    <property type="evidence" value="ECO:0007669"/>
    <property type="project" value="TreeGrafter"/>
</dbReference>
<dbReference type="GO" id="GO:0044183">
    <property type="term" value="F:protein folding chaperone"/>
    <property type="evidence" value="ECO:0007669"/>
    <property type="project" value="InterPro"/>
</dbReference>
<dbReference type="PANTHER" id="PTHR10772:SF63">
    <property type="entry name" value="20 KDA CHAPERONIN, CHLOROPLASTIC"/>
    <property type="match status" value="1"/>
</dbReference>
<comment type="caution">
    <text evidence="3">The sequence shown here is derived from an EMBL/GenBank/DDBJ whole genome shotgun (WGS) entry which is preliminary data.</text>
</comment>
<dbReference type="GO" id="GO:0046872">
    <property type="term" value="F:metal ion binding"/>
    <property type="evidence" value="ECO:0007669"/>
    <property type="project" value="TreeGrafter"/>
</dbReference>
<evidence type="ECO:0000256" key="1">
    <source>
        <dbReference type="ARBA" id="ARBA00006975"/>
    </source>
</evidence>
<sequence>MRKIQPINNNILIKLDEVKEDKTAGGIVIPDTAKERPQEGEVVAIPLDSDSGLSIGDRVIYKSFSGTEITFEGEKYLIVPSDDILAKFVEVDAI</sequence>
<dbReference type="PANTHER" id="PTHR10772">
    <property type="entry name" value="10 KDA HEAT SHOCK PROTEIN"/>
    <property type="match status" value="1"/>
</dbReference>
<gene>
    <name evidence="3" type="ORF">S12H4_37333</name>
</gene>
<dbReference type="InterPro" id="IPR020818">
    <property type="entry name" value="Chaperonin_GroES"/>
</dbReference>
<dbReference type="Gene3D" id="2.30.33.40">
    <property type="entry name" value="GroES chaperonin"/>
    <property type="match status" value="1"/>
</dbReference>
<dbReference type="SMART" id="SM00883">
    <property type="entry name" value="Cpn10"/>
    <property type="match status" value="1"/>
</dbReference>
<dbReference type="SUPFAM" id="SSF50129">
    <property type="entry name" value="GroES-like"/>
    <property type="match status" value="1"/>
</dbReference>
<dbReference type="PRINTS" id="PR00297">
    <property type="entry name" value="CHAPERONIN10"/>
</dbReference>
<comment type="similarity">
    <text evidence="1">Belongs to the GroES chaperonin family.</text>
</comment>
<dbReference type="HAMAP" id="MF_00580">
    <property type="entry name" value="CH10"/>
    <property type="match status" value="1"/>
</dbReference>
<proteinExistence type="inferred from homology"/>
<dbReference type="InterPro" id="IPR037124">
    <property type="entry name" value="Chaperonin_GroES_sf"/>
</dbReference>
<reference evidence="3" key="1">
    <citation type="journal article" date="2014" name="Front. Microbiol.">
        <title>High frequency of phylogenetically diverse reductive dehalogenase-homologous genes in deep subseafloor sedimentary metagenomes.</title>
        <authorList>
            <person name="Kawai M."/>
            <person name="Futagami T."/>
            <person name="Toyoda A."/>
            <person name="Takaki Y."/>
            <person name="Nishi S."/>
            <person name="Hori S."/>
            <person name="Arai W."/>
            <person name="Tsubouchi T."/>
            <person name="Morono Y."/>
            <person name="Uchiyama I."/>
            <person name="Ito T."/>
            <person name="Fujiyama A."/>
            <person name="Inagaki F."/>
            <person name="Takami H."/>
        </authorList>
    </citation>
    <scope>NUCLEOTIDE SEQUENCE</scope>
    <source>
        <strain evidence="3">Expedition CK06-06</strain>
    </source>
</reference>
<accession>X1U4F0</accession>
<dbReference type="AlphaFoldDB" id="X1U4F0"/>